<sequence>MNFKNLIYAGVILIVILLGLWGYYFYNRGIQNIKPEIKANLPATQTPQSGNSIQNSGVINTYNTESDLLKYFAIPNPSEKEIKSFNTALDKFAKQTNNVNVSKCESSPLVVKIQTGQGVTFRNNDSADLKILIRKDSYSVSPGQTVNAKPNLPAGVYGYFCEGKGFEDRMALGFLAGILYIVE</sequence>
<feature type="transmembrane region" description="Helical" evidence="1">
    <location>
        <begin position="6"/>
        <end position="26"/>
    </location>
</feature>
<name>A0A1F5KB96_9BACT</name>
<dbReference type="EMBL" id="MFDE01000028">
    <property type="protein sequence ID" value="OGE38138.1"/>
    <property type="molecule type" value="Genomic_DNA"/>
</dbReference>
<comment type="caution">
    <text evidence="2">The sequence shown here is derived from an EMBL/GenBank/DDBJ whole genome shotgun (WGS) entry which is preliminary data.</text>
</comment>
<reference evidence="2 3" key="1">
    <citation type="journal article" date="2016" name="Nat. Commun.">
        <title>Thousands of microbial genomes shed light on interconnected biogeochemical processes in an aquifer system.</title>
        <authorList>
            <person name="Anantharaman K."/>
            <person name="Brown C.T."/>
            <person name="Hug L.A."/>
            <person name="Sharon I."/>
            <person name="Castelle C.J."/>
            <person name="Probst A.J."/>
            <person name="Thomas B.C."/>
            <person name="Singh A."/>
            <person name="Wilkins M.J."/>
            <person name="Karaoz U."/>
            <person name="Brodie E.L."/>
            <person name="Williams K.H."/>
            <person name="Hubbard S.S."/>
            <person name="Banfield J.F."/>
        </authorList>
    </citation>
    <scope>NUCLEOTIDE SEQUENCE [LARGE SCALE GENOMIC DNA]</scope>
</reference>
<evidence type="ECO:0000313" key="2">
    <source>
        <dbReference type="EMBL" id="OGE38138.1"/>
    </source>
</evidence>
<proteinExistence type="predicted"/>
<keyword evidence="1" id="KW-1133">Transmembrane helix</keyword>
<gene>
    <name evidence="2" type="ORF">A3F00_03920</name>
</gene>
<dbReference type="InterPro" id="IPR008972">
    <property type="entry name" value="Cupredoxin"/>
</dbReference>
<evidence type="ECO:0000313" key="3">
    <source>
        <dbReference type="Proteomes" id="UP000176527"/>
    </source>
</evidence>
<dbReference type="AlphaFoldDB" id="A0A1F5KB96"/>
<organism evidence="2 3">
    <name type="scientific">Candidatus Daviesbacteria bacterium RIFCSPHIGHO2_12_FULL_37_11</name>
    <dbReference type="NCBI Taxonomy" id="1797777"/>
    <lineage>
        <taxon>Bacteria</taxon>
        <taxon>Candidatus Daviesiibacteriota</taxon>
    </lineage>
</organism>
<evidence type="ECO:0000256" key="1">
    <source>
        <dbReference type="SAM" id="Phobius"/>
    </source>
</evidence>
<dbReference type="SUPFAM" id="SSF49503">
    <property type="entry name" value="Cupredoxins"/>
    <property type="match status" value="1"/>
</dbReference>
<keyword evidence="1" id="KW-0472">Membrane</keyword>
<dbReference type="Proteomes" id="UP000176527">
    <property type="component" value="Unassembled WGS sequence"/>
</dbReference>
<accession>A0A1F5KB96</accession>
<dbReference type="Gene3D" id="2.60.40.420">
    <property type="entry name" value="Cupredoxins - blue copper proteins"/>
    <property type="match status" value="1"/>
</dbReference>
<keyword evidence="1" id="KW-0812">Transmembrane</keyword>
<protein>
    <submittedName>
        <fullName evidence="2">Uncharacterized protein</fullName>
    </submittedName>
</protein>